<evidence type="ECO:0000313" key="5">
    <source>
        <dbReference type="Proteomes" id="UP000030302"/>
    </source>
</evidence>
<dbReference type="PANTHER" id="PTHR33359:SF1">
    <property type="entry name" value="MOLYBDOPTERIN SYNTHASE SULFUR CARRIER SUBUNIT"/>
    <property type="match status" value="1"/>
</dbReference>
<dbReference type="GO" id="GO:0006777">
    <property type="term" value="P:Mo-molybdopterin cofactor biosynthetic process"/>
    <property type="evidence" value="ECO:0007669"/>
    <property type="project" value="InterPro"/>
</dbReference>
<proteinExistence type="inferred from homology"/>
<dbReference type="NCBIfam" id="TIGR01682">
    <property type="entry name" value="moaD"/>
    <property type="match status" value="1"/>
</dbReference>
<dbReference type="GO" id="GO:0000166">
    <property type="term" value="F:nucleotide binding"/>
    <property type="evidence" value="ECO:0007669"/>
    <property type="project" value="UniProtKB-KW"/>
</dbReference>
<evidence type="ECO:0000256" key="1">
    <source>
        <dbReference type="ARBA" id="ARBA00022741"/>
    </source>
</evidence>
<dbReference type="PANTHER" id="PTHR33359">
    <property type="entry name" value="MOLYBDOPTERIN SYNTHASE SULFUR CARRIER SUBUNIT"/>
    <property type="match status" value="1"/>
</dbReference>
<dbReference type="Gene3D" id="3.10.20.30">
    <property type="match status" value="1"/>
</dbReference>
<dbReference type="SUPFAM" id="SSF54285">
    <property type="entry name" value="MoaD/ThiS"/>
    <property type="match status" value="1"/>
</dbReference>
<dbReference type="STRING" id="279058.LT85_2359"/>
<accession>A0A0A1FF92</accession>
<dbReference type="InterPro" id="IPR012675">
    <property type="entry name" value="Beta-grasp_dom_sf"/>
</dbReference>
<dbReference type="KEGG" id="care:LT85_2359"/>
<dbReference type="GO" id="GO:1990133">
    <property type="term" value="C:molybdopterin adenylyltransferase complex"/>
    <property type="evidence" value="ECO:0007669"/>
    <property type="project" value="TreeGrafter"/>
</dbReference>
<dbReference type="HOGENOM" id="CLU_114601_4_0_4"/>
<evidence type="ECO:0000256" key="2">
    <source>
        <dbReference type="ARBA" id="ARBA00024200"/>
    </source>
</evidence>
<name>A0A0A1FF92_9BURK</name>
<keyword evidence="1" id="KW-0547">Nucleotide-binding</keyword>
<dbReference type="InterPro" id="IPR003749">
    <property type="entry name" value="ThiS/MoaD-like"/>
</dbReference>
<evidence type="ECO:0000313" key="4">
    <source>
        <dbReference type="EMBL" id="AIY41517.1"/>
    </source>
</evidence>
<gene>
    <name evidence="4" type="primary">moaD</name>
    <name evidence="4" type="ORF">LT85_2359</name>
</gene>
<keyword evidence="5" id="KW-1185">Reference proteome</keyword>
<protein>
    <recommendedName>
        <fullName evidence="3">Molybdopterin synthase sulfur carrier subunit</fullName>
    </recommendedName>
</protein>
<dbReference type="AlphaFoldDB" id="A0A0A1FF92"/>
<comment type="similarity">
    <text evidence="2">Belongs to the MoaD family.</text>
</comment>
<reference evidence="5" key="1">
    <citation type="journal article" date="2014" name="Soil Biol. Biochem.">
        <title>Structure and function of bacterial communities in ageing soils: Insights from the Mendocino ecological staircase.</title>
        <authorList>
            <person name="Uroz S."/>
            <person name="Tech J.J."/>
            <person name="Sawaya N.A."/>
            <person name="Frey-Klett P."/>
            <person name="Leveau J.H.J."/>
        </authorList>
    </citation>
    <scope>NUCLEOTIDE SEQUENCE [LARGE SCALE GENOMIC DNA]</scope>
    <source>
        <strain evidence="5">Cal35</strain>
    </source>
</reference>
<dbReference type="InterPro" id="IPR016155">
    <property type="entry name" value="Mopterin_synth/thiamin_S_b"/>
</dbReference>
<dbReference type="EMBL" id="CP009962">
    <property type="protein sequence ID" value="AIY41517.1"/>
    <property type="molecule type" value="Genomic_DNA"/>
</dbReference>
<organism evidence="4 5">
    <name type="scientific">Collimonas arenae</name>
    <dbReference type="NCBI Taxonomy" id="279058"/>
    <lineage>
        <taxon>Bacteria</taxon>
        <taxon>Pseudomonadati</taxon>
        <taxon>Pseudomonadota</taxon>
        <taxon>Betaproteobacteria</taxon>
        <taxon>Burkholderiales</taxon>
        <taxon>Oxalobacteraceae</taxon>
        <taxon>Collimonas</taxon>
    </lineage>
</organism>
<dbReference type="Proteomes" id="UP000030302">
    <property type="component" value="Chromosome"/>
</dbReference>
<evidence type="ECO:0000256" key="3">
    <source>
        <dbReference type="ARBA" id="ARBA00024247"/>
    </source>
</evidence>
<sequence>MIEHENAMKIELRFFASLREALKLSQEVLELPETVTTVGDVRSYLRARGGVWADALADGRALRMAFNQELANADTVLTDGGEVAFFPPVTGG</sequence>
<dbReference type="CDD" id="cd00754">
    <property type="entry name" value="Ubl_MoaD"/>
    <property type="match status" value="1"/>
</dbReference>
<dbReference type="InterPro" id="IPR044672">
    <property type="entry name" value="MOCS2A"/>
</dbReference>
<dbReference type="Pfam" id="PF02597">
    <property type="entry name" value="ThiS"/>
    <property type="match status" value="1"/>
</dbReference>